<name>A0A9X3Z6Q0_9PROT</name>
<feature type="chain" id="PRO_5040911994" evidence="2">
    <location>
        <begin position="25"/>
        <end position="190"/>
    </location>
</feature>
<dbReference type="RefSeq" id="WP_274942942.1">
    <property type="nucleotide sequence ID" value="NZ_JANWOI010000001.1"/>
</dbReference>
<evidence type="ECO:0000313" key="4">
    <source>
        <dbReference type="EMBL" id="MDA5193248.1"/>
    </source>
</evidence>
<dbReference type="EMBL" id="JANWOI010000001">
    <property type="protein sequence ID" value="MDA5193248.1"/>
    <property type="molecule type" value="Genomic_DNA"/>
</dbReference>
<evidence type="ECO:0000259" key="3">
    <source>
        <dbReference type="Pfam" id="PF08239"/>
    </source>
</evidence>
<proteinExistence type="predicted"/>
<feature type="signal peptide" evidence="2">
    <location>
        <begin position="1"/>
        <end position="24"/>
    </location>
</feature>
<dbReference type="InterPro" id="IPR003646">
    <property type="entry name" value="SH3-like_bac-type"/>
</dbReference>
<feature type="compositionally biased region" description="Basic and acidic residues" evidence="1">
    <location>
        <begin position="147"/>
        <end position="190"/>
    </location>
</feature>
<accession>A0A9X3Z6Q0</accession>
<sequence>MLYRSIAVAALLASAVFLPEMATAATAVTIGTVSLRAGPDAGYPLVRTIHDDRPVQIYGCLNDWSWCDVGYSGDRGWLDGNYIASDYQGRRQPLIGIGAMLGLGIVSFDFGNYWDSYYRGRPFYSERGRWENHYHTNYKSSWGPRATHNDNQHPSRMQPQERHPEMQEHMQNRPHEERREPGQEEHKPDR</sequence>
<dbReference type="AlphaFoldDB" id="A0A9X3Z6Q0"/>
<comment type="caution">
    <text evidence="4">The sequence shown here is derived from an EMBL/GenBank/DDBJ whole genome shotgun (WGS) entry which is preliminary data.</text>
</comment>
<feature type="region of interest" description="Disordered" evidence="1">
    <location>
        <begin position="141"/>
        <end position="190"/>
    </location>
</feature>
<protein>
    <submittedName>
        <fullName evidence="4">SH3 domain-containing protein</fullName>
    </submittedName>
</protein>
<dbReference type="Proteomes" id="UP001141619">
    <property type="component" value="Unassembled WGS sequence"/>
</dbReference>
<reference evidence="4" key="1">
    <citation type="submission" date="2022-08" db="EMBL/GenBank/DDBJ databases">
        <authorList>
            <person name="Vandamme P."/>
            <person name="Hettiarachchi A."/>
            <person name="Peeters C."/>
            <person name="Cnockaert M."/>
            <person name="Carlier A."/>
        </authorList>
    </citation>
    <scope>NUCLEOTIDE SEQUENCE</scope>
    <source>
        <strain evidence="4">LMG 31809</strain>
    </source>
</reference>
<evidence type="ECO:0000256" key="1">
    <source>
        <dbReference type="SAM" id="MobiDB-lite"/>
    </source>
</evidence>
<organism evidence="4 5">
    <name type="scientific">Govanella unica</name>
    <dbReference type="NCBI Taxonomy" id="2975056"/>
    <lineage>
        <taxon>Bacteria</taxon>
        <taxon>Pseudomonadati</taxon>
        <taxon>Pseudomonadota</taxon>
        <taxon>Alphaproteobacteria</taxon>
        <taxon>Emcibacterales</taxon>
        <taxon>Govanellaceae</taxon>
        <taxon>Govanella</taxon>
    </lineage>
</organism>
<dbReference type="Gene3D" id="2.30.30.40">
    <property type="entry name" value="SH3 Domains"/>
    <property type="match status" value="1"/>
</dbReference>
<gene>
    <name evidence="4" type="ORF">NYP16_04660</name>
</gene>
<keyword evidence="5" id="KW-1185">Reference proteome</keyword>
<keyword evidence="2" id="KW-0732">Signal</keyword>
<feature type="domain" description="SH3b" evidence="3">
    <location>
        <begin position="32"/>
        <end position="83"/>
    </location>
</feature>
<evidence type="ECO:0000256" key="2">
    <source>
        <dbReference type="SAM" id="SignalP"/>
    </source>
</evidence>
<dbReference type="Pfam" id="PF08239">
    <property type="entry name" value="SH3_3"/>
    <property type="match status" value="1"/>
</dbReference>
<evidence type="ECO:0000313" key="5">
    <source>
        <dbReference type="Proteomes" id="UP001141619"/>
    </source>
</evidence>
<reference evidence="4" key="2">
    <citation type="journal article" date="2023" name="Syst. Appl. Microbiol.">
        <title>Govania unica gen. nov., sp. nov., a rare biosphere bacterium that represents a novel family in the class Alphaproteobacteria.</title>
        <authorList>
            <person name="Vandamme P."/>
            <person name="Peeters C."/>
            <person name="Hettiarachchi A."/>
            <person name="Cnockaert M."/>
            <person name="Carlier A."/>
        </authorList>
    </citation>
    <scope>NUCLEOTIDE SEQUENCE</scope>
    <source>
        <strain evidence="4">LMG 31809</strain>
    </source>
</reference>